<keyword evidence="2" id="KW-1185">Reference proteome</keyword>
<dbReference type="AlphaFoldDB" id="A0A0S4MJB8"/>
<protein>
    <submittedName>
        <fullName evidence="1">Molybdenum cofactor sulfurase</fullName>
    </submittedName>
</protein>
<reference evidence="1" key="1">
    <citation type="journal article" date="2013" name="Nature">
        <title>The genomes of four tapeworm species reveal adaptations to parasitism.</title>
        <authorList>
            <person name="Tsai I.J."/>
            <person name="Zarowiecki M."/>
            <person name="Holroyd N."/>
            <person name="Garciarrubio A."/>
            <person name="Sanchez-Flores A."/>
            <person name="Brooks K.L."/>
            <person name="Tracey A."/>
            <person name="Bobes R.J."/>
            <person name="Fragoso G."/>
            <person name="Sciutto E."/>
            <person name="Aslett M."/>
            <person name="Beasley H."/>
            <person name="Bennett H.M."/>
            <person name="Cai J."/>
            <person name="Camicia F."/>
            <person name="Clark R."/>
            <person name="Cucher M."/>
            <person name="De Silva N."/>
            <person name="Day T.A."/>
            <person name="Deplazes P."/>
            <person name="Estrada K."/>
            <person name="Fernandez C."/>
            <person name="Holland P.W."/>
            <person name="Hou J."/>
            <person name="Hu S."/>
            <person name="Huckvale T."/>
            <person name="Hung S.S."/>
            <person name="Kamenetzky L."/>
            <person name="Keane J.A."/>
            <person name="Kiss F."/>
            <person name="Koziol U."/>
            <person name="Lambert O."/>
            <person name="Liu K."/>
            <person name="Luo X."/>
            <person name="Luo Y."/>
            <person name="Macchiaroli N."/>
            <person name="Nichol S."/>
            <person name="Paps J."/>
            <person name="Parkinson J."/>
            <person name="Pouchkina-Stantcheva N."/>
            <person name="Riddiford N."/>
            <person name="Rosenzvit M."/>
            <person name="Salinas G."/>
            <person name="Wasmuth J.D."/>
            <person name="Zamanian M."/>
            <person name="Zheng Y."/>
            <person name="Cai X."/>
            <person name="Soberon X."/>
            <person name="Olson P.D."/>
            <person name="Laclette J.P."/>
            <person name="Brehm K."/>
            <person name="Berriman M."/>
            <person name="Garciarrubio A."/>
            <person name="Bobes R.J."/>
            <person name="Fragoso G."/>
            <person name="Sanchez-Flores A."/>
            <person name="Estrada K."/>
            <person name="Cevallos M.A."/>
            <person name="Morett E."/>
            <person name="Gonzalez V."/>
            <person name="Portillo T."/>
            <person name="Ochoa-Leyva A."/>
            <person name="Jose M.V."/>
            <person name="Sciutto E."/>
            <person name="Landa A."/>
            <person name="Jimenez L."/>
            <person name="Valdes V."/>
            <person name="Carrero J.C."/>
            <person name="Larralde C."/>
            <person name="Morales-Montor J."/>
            <person name="Limon-Lason J."/>
            <person name="Soberon X."/>
            <person name="Laclette J.P."/>
        </authorList>
    </citation>
    <scope>NUCLEOTIDE SEQUENCE [LARGE SCALE GENOMIC DNA]</scope>
</reference>
<name>A0A0S4MJB8_ECHMU</name>
<organism evidence="1 2">
    <name type="scientific">Echinococcus multilocularis</name>
    <name type="common">Fox tapeworm</name>
    <dbReference type="NCBI Taxonomy" id="6211"/>
    <lineage>
        <taxon>Eukaryota</taxon>
        <taxon>Metazoa</taxon>
        <taxon>Spiralia</taxon>
        <taxon>Lophotrochozoa</taxon>
        <taxon>Platyhelminthes</taxon>
        <taxon>Cestoda</taxon>
        <taxon>Eucestoda</taxon>
        <taxon>Cyclophyllidea</taxon>
        <taxon>Taeniidae</taxon>
        <taxon>Echinococcus</taxon>
    </lineage>
</organism>
<accession>A0A0S4MJB8</accession>
<evidence type="ECO:0000313" key="1">
    <source>
        <dbReference type="EMBL" id="CUT98661.1"/>
    </source>
</evidence>
<dbReference type="Proteomes" id="UP000017246">
    <property type="component" value="Unassembled WGS sequence"/>
</dbReference>
<reference evidence="1" key="2">
    <citation type="submission" date="2015-11" db="EMBL/GenBank/DDBJ databases">
        <authorList>
            <person name="Zhang Y."/>
            <person name="Guo Z."/>
        </authorList>
    </citation>
    <scope>NUCLEOTIDE SEQUENCE</scope>
</reference>
<evidence type="ECO:0000313" key="2">
    <source>
        <dbReference type="Proteomes" id="UP000017246"/>
    </source>
</evidence>
<dbReference type="EMBL" id="LN902843">
    <property type="protein sequence ID" value="CUT98661.1"/>
    <property type="molecule type" value="Genomic_DNA"/>
</dbReference>
<sequence length="144" mass="15863">MQHPETPLRTKKDNTWEESILWCEAPAVFSRWGNRYVNLRYVAFSVDVRPAMSVIIFLLPGKGQPRSIYSAALSADPSVFGTKMSEGTLISRHLNEESALEVRALITMNGFGHPVLANPPIEKTEATVSASCDFMCSASAAFVK</sequence>
<proteinExistence type="predicted"/>